<name>A0A836LJV1_9TRYP</name>
<sequence>MSMQLFTFGHPCEYQLHRACIGGSNCPLNGYPDTWCCSFIKGKINFKRDRPCEGLRCHWDYVHPSHSQFEEVTQVLEQSRPIAAKLDEASDTDLLSFNISNPHIIDTVQCALHMMRHPPSACARRVGQLLAYAAVLAGEQDIFVQLLKTMKKPVDGYILGAYAFLTQGKGASTAGASKVGSTSAKKQKKKDGKEDITPTLANIMVELMNAALSLGGQLVDREDQHMLQAMLIKALSTYPKNDKRHQDMLEKAIAKFGHRKLEDEEEAAAVREVAKREAATAASTAAAPPPVVNQQPTDSFATPSNTASATVPHSSDDAECATGEGAIISKAPRSPAAATATTKAEAAAAPGAPATTATALGTTADASINVAAPRTPSAAFRDAVTPTTGTASPTPLQFAGAAVPKATPPSVTDTPNRAADLIPDVTVAVTAADAAQAPITFSTATQGHQSAAASTWVSVLSRQPTAPSAPGTPVIAAGAPHAAPQLSQPRSAIIGISRLHPYLAGCAAKLRNEAPSLLPIYDPHHHTSGLFICGGLFSVDPLGWNAAPLGDAALNRRLGTPSREPMRIKERVHQWAKAAKADHLLHHRASTADGKSLFTSELVQQTVSTGFNDSIDSWINDDADWRGSSSESSFD</sequence>
<organism evidence="2 3">
    <name type="scientific">Porcisia hertigi</name>
    <dbReference type="NCBI Taxonomy" id="2761500"/>
    <lineage>
        <taxon>Eukaryota</taxon>
        <taxon>Discoba</taxon>
        <taxon>Euglenozoa</taxon>
        <taxon>Kinetoplastea</taxon>
        <taxon>Metakinetoplastina</taxon>
        <taxon>Trypanosomatida</taxon>
        <taxon>Trypanosomatidae</taxon>
        <taxon>Leishmaniinae</taxon>
        <taxon>Porcisia</taxon>
    </lineage>
</organism>
<dbReference type="OrthoDB" id="267149at2759"/>
<reference evidence="2 3" key="1">
    <citation type="submission" date="2021-02" db="EMBL/GenBank/DDBJ databases">
        <title>Porcisia hertigi Genome sequencing and assembly.</title>
        <authorList>
            <person name="Almutairi H."/>
            <person name="Gatherer D."/>
        </authorList>
    </citation>
    <scope>NUCLEOTIDE SEQUENCE [LARGE SCALE GENOMIC DNA]</scope>
    <source>
        <strain evidence="2 3">C119</strain>
    </source>
</reference>
<feature type="region of interest" description="Disordered" evidence="1">
    <location>
        <begin position="383"/>
        <end position="416"/>
    </location>
</feature>
<dbReference type="GeneID" id="94292426"/>
<evidence type="ECO:0000256" key="1">
    <source>
        <dbReference type="SAM" id="MobiDB-lite"/>
    </source>
</evidence>
<dbReference type="AlphaFoldDB" id="A0A836LJV1"/>
<accession>A0A836LJV1</accession>
<dbReference type="EMBL" id="JAFJZO010000007">
    <property type="protein sequence ID" value="KAG5510898.1"/>
    <property type="molecule type" value="Genomic_DNA"/>
</dbReference>
<dbReference type="RefSeq" id="XP_067759370.1">
    <property type="nucleotide sequence ID" value="XM_067902349.1"/>
</dbReference>
<comment type="caution">
    <text evidence="2">The sequence shown here is derived from an EMBL/GenBank/DDBJ whole genome shotgun (WGS) entry which is preliminary data.</text>
</comment>
<feature type="region of interest" description="Disordered" evidence="1">
    <location>
        <begin position="280"/>
        <end position="353"/>
    </location>
</feature>
<evidence type="ECO:0000313" key="2">
    <source>
        <dbReference type="EMBL" id="KAG5510898.1"/>
    </source>
</evidence>
<feature type="compositionally biased region" description="Polar residues" evidence="1">
    <location>
        <begin position="385"/>
        <end position="395"/>
    </location>
</feature>
<feature type="compositionally biased region" description="Low complexity" evidence="1">
    <location>
        <begin position="331"/>
        <end position="353"/>
    </location>
</feature>
<protein>
    <submittedName>
        <fullName evidence="2">Uncharacterized protein</fullName>
    </submittedName>
</protein>
<dbReference type="Proteomes" id="UP000674318">
    <property type="component" value="Unassembled WGS sequence"/>
</dbReference>
<evidence type="ECO:0000313" key="3">
    <source>
        <dbReference type="Proteomes" id="UP000674318"/>
    </source>
</evidence>
<keyword evidence="3" id="KW-1185">Reference proteome</keyword>
<feature type="region of interest" description="Disordered" evidence="1">
    <location>
        <begin position="172"/>
        <end position="193"/>
    </location>
</feature>
<gene>
    <name evidence="2" type="ORF">JKF63_06399</name>
</gene>
<proteinExistence type="predicted"/>
<feature type="compositionally biased region" description="Polar residues" evidence="1">
    <location>
        <begin position="292"/>
        <end position="313"/>
    </location>
</feature>
<dbReference type="KEGG" id="phet:94292426"/>